<dbReference type="Gene3D" id="3.30.70.330">
    <property type="match status" value="1"/>
</dbReference>
<dbReference type="GO" id="GO:0003676">
    <property type="term" value="F:nucleic acid binding"/>
    <property type="evidence" value="ECO:0007669"/>
    <property type="project" value="InterPro"/>
</dbReference>
<protein>
    <recommendedName>
        <fullName evidence="4">RRM domain-containing protein</fullName>
    </recommendedName>
</protein>
<keyword evidence="3" id="KW-1185">Reference proteome</keyword>
<feature type="region of interest" description="Disordered" evidence="1">
    <location>
        <begin position="168"/>
        <end position="189"/>
    </location>
</feature>
<dbReference type="EMBL" id="JAVHJS010000001">
    <property type="protein sequence ID" value="KAK2869611.1"/>
    <property type="molecule type" value="Genomic_DNA"/>
</dbReference>
<name>A0AA88P138_TACVA</name>
<reference evidence="2" key="1">
    <citation type="submission" date="2023-08" db="EMBL/GenBank/DDBJ databases">
        <title>Pelteobagrus vachellii genome.</title>
        <authorList>
            <person name="Liu H."/>
        </authorList>
    </citation>
    <scope>NUCLEOTIDE SEQUENCE</scope>
    <source>
        <strain evidence="2">PRFRI_2022a</strain>
        <tissue evidence="2">Muscle</tissue>
    </source>
</reference>
<dbReference type="AlphaFoldDB" id="A0AA88P138"/>
<accession>A0AA88P138</accession>
<gene>
    <name evidence="2" type="ORF">Q7C36_001482</name>
</gene>
<comment type="caution">
    <text evidence="2">The sequence shown here is derived from an EMBL/GenBank/DDBJ whole genome shotgun (WGS) entry which is preliminary data.</text>
</comment>
<dbReference type="InterPro" id="IPR035979">
    <property type="entry name" value="RBD_domain_sf"/>
</dbReference>
<proteinExistence type="predicted"/>
<organism evidence="2 3">
    <name type="scientific">Tachysurus vachellii</name>
    <name type="common">Darkbarbel catfish</name>
    <name type="synonym">Pelteobagrus vachellii</name>
    <dbReference type="NCBI Taxonomy" id="175792"/>
    <lineage>
        <taxon>Eukaryota</taxon>
        <taxon>Metazoa</taxon>
        <taxon>Chordata</taxon>
        <taxon>Craniata</taxon>
        <taxon>Vertebrata</taxon>
        <taxon>Euteleostomi</taxon>
        <taxon>Actinopterygii</taxon>
        <taxon>Neopterygii</taxon>
        <taxon>Teleostei</taxon>
        <taxon>Ostariophysi</taxon>
        <taxon>Siluriformes</taxon>
        <taxon>Bagridae</taxon>
        <taxon>Tachysurus</taxon>
    </lineage>
</organism>
<dbReference type="Proteomes" id="UP001187315">
    <property type="component" value="Unassembled WGS sequence"/>
</dbReference>
<evidence type="ECO:0000313" key="3">
    <source>
        <dbReference type="Proteomes" id="UP001187315"/>
    </source>
</evidence>
<evidence type="ECO:0008006" key="4">
    <source>
        <dbReference type="Google" id="ProtNLM"/>
    </source>
</evidence>
<dbReference type="InterPro" id="IPR012677">
    <property type="entry name" value="Nucleotide-bd_a/b_plait_sf"/>
</dbReference>
<sequence length="189" mass="21260">MNSETLRLTSSWEEEPRFHPRACFHLGPCLYPNMCLHPNLHLPQNLCNAASIVSSPTPPQLTWGEIMDALDAELEESEKHKEQKGVELFIRGLDSTIDEQHLYKKFLKFGNIISAKRHFSSRSYCGHYGNRCARAGLSFAKLWCCDVKDSCEDLCFISVLKVAGSCRSKPTSSSSLRTLHLNTSPESAQ</sequence>
<evidence type="ECO:0000313" key="2">
    <source>
        <dbReference type="EMBL" id="KAK2869611.1"/>
    </source>
</evidence>
<dbReference type="SUPFAM" id="SSF54928">
    <property type="entry name" value="RNA-binding domain, RBD"/>
    <property type="match status" value="1"/>
</dbReference>
<evidence type="ECO:0000256" key="1">
    <source>
        <dbReference type="SAM" id="MobiDB-lite"/>
    </source>
</evidence>